<dbReference type="PANTHER" id="PTHR12582">
    <property type="entry name" value="NETRIN RECEPTOR UNC5"/>
    <property type="match status" value="1"/>
</dbReference>
<dbReference type="GO" id="GO:0005042">
    <property type="term" value="F:netrin receptor activity"/>
    <property type="evidence" value="ECO:0007669"/>
    <property type="project" value="InterPro"/>
</dbReference>
<accession>A0A7M7T0I3</accession>
<dbReference type="PANTHER" id="PTHR12582:SF47">
    <property type="entry name" value="NETRIN RECEPTOR UNC-5"/>
    <property type="match status" value="1"/>
</dbReference>
<dbReference type="Pfam" id="PF00531">
    <property type="entry name" value="Death"/>
    <property type="match status" value="1"/>
</dbReference>
<reference evidence="2" key="2">
    <citation type="submission" date="2021-01" db="UniProtKB">
        <authorList>
            <consortium name="EnsemblMetazoa"/>
        </authorList>
    </citation>
    <scope>IDENTIFICATION</scope>
</reference>
<evidence type="ECO:0000259" key="1">
    <source>
        <dbReference type="PROSITE" id="PS50017"/>
    </source>
</evidence>
<dbReference type="GeneID" id="105443545"/>
<dbReference type="InParanoid" id="A0A7M7T0I3"/>
<evidence type="ECO:0000313" key="2">
    <source>
        <dbReference type="EnsemblMetazoa" id="XP_030844830"/>
    </source>
</evidence>
<sequence length="228" mass="25921">MVRAVRWIGDRNGEPVNLYHRHISLMVDEEHHALIEMLPRHETTIKVTVFRGAVAGSDHDGDSHKPPAPSAVKEVMDFVTETHDSLRQQYARRIEYDVRFMCPSPNCSEKKPLKDCFKGKSLKCGLHHISTAAIKFKFGMSEEGVESGNKSPVNPCKESEVLCPLYFSHLAELIGSDWRLLGIRLELNPADIDHITEDNLTAVYRILAMLQLWRQRSSCTDKSKVEKL</sequence>
<evidence type="ECO:0000313" key="3">
    <source>
        <dbReference type="Proteomes" id="UP000007110"/>
    </source>
</evidence>
<dbReference type="RefSeq" id="XP_030844830.1">
    <property type="nucleotide sequence ID" value="XM_030988970.1"/>
</dbReference>
<dbReference type="PROSITE" id="PS50017">
    <property type="entry name" value="DEATH_DOMAIN"/>
    <property type="match status" value="1"/>
</dbReference>
<dbReference type="InterPro" id="IPR011029">
    <property type="entry name" value="DEATH-like_dom_sf"/>
</dbReference>
<dbReference type="OrthoDB" id="8869108at2759"/>
<proteinExistence type="predicted"/>
<protein>
    <recommendedName>
        <fullName evidence="1">Death domain-containing protein</fullName>
    </recommendedName>
</protein>
<dbReference type="SUPFAM" id="SSF47986">
    <property type="entry name" value="DEATH domain"/>
    <property type="match status" value="1"/>
</dbReference>
<reference evidence="3" key="1">
    <citation type="submission" date="2015-02" db="EMBL/GenBank/DDBJ databases">
        <title>Genome sequencing for Strongylocentrotus purpuratus.</title>
        <authorList>
            <person name="Murali S."/>
            <person name="Liu Y."/>
            <person name="Vee V."/>
            <person name="English A."/>
            <person name="Wang M."/>
            <person name="Skinner E."/>
            <person name="Han Y."/>
            <person name="Muzny D.M."/>
            <person name="Worley K.C."/>
            <person name="Gibbs R.A."/>
        </authorList>
    </citation>
    <scope>NUCLEOTIDE SEQUENCE</scope>
</reference>
<dbReference type="InterPro" id="IPR037936">
    <property type="entry name" value="UNC5A-D"/>
</dbReference>
<feature type="domain" description="Death" evidence="1">
    <location>
        <begin position="174"/>
        <end position="228"/>
    </location>
</feature>
<dbReference type="KEGG" id="spu:105443545"/>
<dbReference type="Proteomes" id="UP000007110">
    <property type="component" value="Unassembled WGS sequence"/>
</dbReference>
<dbReference type="CDD" id="cd01670">
    <property type="entry name" value="Death"/>
    <property type="match status" value="1"/>
</dbReference>
<organism evidence="2 3">
    <name type="scientific">Strongylocentrotus purpuratus</name>
    <name type="common">Purple sea urchin</name>
    <dbReference type="NCBI Taxonomy" id="7668"/>
    <lineage>
        <taxon>Eukaryota</taxon>
        <taxon>Metazoa</taxon>
        <taxon>Echinodermata</taxon>
        <taxon>Eleutherozoa</taxon>
        <taxon>Echinozoa</taxon>
        <taxon>Echinoidea</taxon>
        <taxon>Euechinoidea</taxon>
        <taxon>Echinacea</taxon>
        <taxon>Camarodonta</taxon>
        <taxon>Echinidea</taxon>
        <taxon>Strongylocentrotidae</taxon>
        <taxon>Strongylocentrotus</taxon>
    </lineage>
</organism>
<dbReference type="GO" id="GO:0016020">
    <property type="term" value="C:membrane"/>
    <property type="evidence" value="ECO:0007669"/>
    <property type="project" value="InterPro"/>
</dbReference>
<dbReference type="EnsemblMetazoa" id="XM_030988970">
    <property type="protein sequence ID" value="XP_030844830"/>
    <property type="gene ID" value="LOC105443545"/>
</dbReference>
<keyword evidence="3" id="KW-1185">Reference proteome</keyword>
<name>A0A7M7T0I3_STRPU</name>
<dbReference type="Gene3D" id="1.10.533.10">
    <property type="entry name" value="Death Domain, Fas"/>
    <property type="match status" value="1"/>
</dbReference>
<dbReference type="AlphaFoldDB" id="A0A7M7T0I3"/>
<dbReference type="InterPro" id="IPR000488">
    <property type="entry name" value="Death_dom"/>
</dbReference>